<dbReference type="RefSeq" id="WP_126831377.1">
    <property type="nucleotide sequence ID" value="NZ_CBCRYB010000010.1"/>
</dbReference>
<dbReference type="EMBL" id="NGJY01000002">
    <property type="protein sequence ID" value="RSU03165.1"/>
    <property type="molecule type" value="Genomic_DNA"/>
</dbReference>
<reference evidence="2 3" key="1">
    <citation type="submission" date="2017-05" db="EMBL/GenBank/DDBJ databases">
        <title>Vagococcus spp. assemblies.</title>
        <authorList>
            <person name="Gulvik C.A."/>
        </authorList>
    </citation>
    <scope>NUCLEOTIDE SEQUENCE [LARGE SCALE GENOMIC DNA]</scope>
    <source>
        <strain evidence="2 3">CCUG 41755</strain>
    </source>
</reference>
<dbReference type="InterPro" id="IPR036812">
    <property type="entry name" value="NAD(P)_OxRdtase_dom_sf"/>
</dbReference>
<accession>A0A430A7T5</accession>
<organism evidence="2 3">
    <name type="scientific">Vagococcus fessus</name>
    <dbReference type="NCBI Taxonomy" id="120370"/>
    <lineage>
        <taxon>Bacteria</taxon>
        <taxon>Bacillati</taxon>
        <taxon>Bacillota</taxon>
        <taxon>Bacilli</taxon>
        <taxon>Lactobacillales</taxon>
        <taxon>Enterococcaceae</taxon>
        <taxon>Vagococcus</taxon>
    </lineage>
</organism>
<sequence length="306" mass="33846">MNYLNLGGNSDLKVSQVALGCMRMTSLNEKEATSLLETTVSEGINFFDHADIYGGGECETLFGKALKASSINRDSIFVQSKCGIREGSFDFSKEHIINAVDGSLARLGVDYLDVLALHRPDTLVEPEEVAAAFDYLEQSGKVRHFGVSNQKPMQIELLKKSVKQPLLVNQLQFGVKASGLVDQGFNVNMKNEASFEHDGSVLDYSRLHDMTIQAWSPYQYGFFEGVFLGNDKFPKLNATIDKIAAKYGVTNTGIATAWISRHPANMQTILGTMKESRVKEVALASDIVLTREEWYEIYRAAGNVLP</sequence>
<protein>
    <submittedName>
        <fullName evidence="2">Aldo/keto reductase</fullName>
    </submittedName>
</protein>
<dbReference type="InterPro" id="IPR023210">
    <property type="entry name" value="NADP_OxRdtase_dom"/>
</dbReference>
<dbReference type="CDD" id="cd19092">
    <property type="entry name" value="AKR_BsYcsN_EcYdhF-like"/>
    <property type="match status" value="1"/>
</dbReference>
<dbReference type="Proteomes" id="UP000287101">
    <property type="component" value="Unassembled WGS sequence"/>
</dbReference>
<dbReference type="AlphaFoldDB" id="A0A430A7T5"/>
<feature type="domain" description="NADP-dependent oxidoreductase" evidence="1">
    <location>
        <begin position="18"/>
        <end position="297"/>
    </location>
</feature>
<dbReference type="Gene3D" id="3.20.20.100">
    <property type="entry name" value="NADP-dependent oxidoreductase domain"/>
    <property type="match status" value="1"/>
</dbReference>
<dbReference type="InterPro" id="IPR050523">
    <property type="entry name" value="AKR_Detox_Biosynth"/>
</dbReference>
<dbReference type="GO" id="GO:0005829">
    <property type="term" value="C:cytosol"/>
    <property type="evidence" value="ECO:0007669"/>
    <property type="project" value="TreeGrafter"/>
</dbReference>
<keyword evidence="3" id="KW-1185">Reference proteome</keyword>
<name>A0A430A7T5_9ENTE</name>
<dbReference type="OrthoDB" id="9773828at2"/>
<dbReference type="PANTHER" id="PTHR43364">
    <property type="entry name" value="NADH-SPECIFIC METHYLGLYOXAL REDUCTASE-RELATED"/>
    <property type="match status" value="1"/>
</dbReference>
<comment type="caution">
    <text evidence="2">The sequence shown here is derived from an EMBL/GenBank/DDBJ whole genome shotgun (WGS) entry which is preliminary data.</text>
</comment>
<dbReference type="PANTHER" id="PTHR43364:SF1">
    <property type="entry name" value="OXIDOREDUCTASE YDHF"/>
    <property type="match status" value="1"/>
</dbReference>
<gene>
    <name evidence="2" type="ORF">CBF31_05460</name>
</gene>
<evidence type="ECO:0000313" key="2">
    <source>
        <dbReference type="EMBL" id="RSU03165.1"/>
    </source>
</evidence>
<evidence type="ECO:0000313" key="3">
    <source>
        <dbReference type="Proteomes" id="UP000287101"/>
    </source>
</evidence>
<evidence type="ECO:0000259" key="1">
    <source>
        <dbReference type="Pfam" id="PF00248"/>
    </source>
</evidence>
<proteinExistence type="predicted"/>
<dbReference type="Pfam" id="PF00248">
    <property type="entry name" value="Aldo_ket_red"/>
    <property type="match status" value="1"/>
</dbReference>
<dbReference type="SUPFAM" id="SSF51430">
    <property type="entry name" value="NAD(P)-linked oxidoreductase"/>
    <property type="match status" value="1"/>
</dbReference>